<name>A0AA88KQI4_NAELO</name>
<comment type="subcellular location">
    <subcellularLocation>
        <location evidence="1 8">Endoplasmic reticulum membrane</location>
        <topology evidence="1 8">Multi-pass membrane protein</topology>
    </subcellularLocation>
</comment>
<dbReference type="EMBL" id="PYSW02000005">
    <property type="protein sequence ID" value="KAG2392377.1"/>
    <property type="molecule type" value="Genomic_DNA"/>
</dbReference>
<evidence type="ECO:0000256" key="2">
    <source>
        <dbReference type="ARBA" id="ARBA00022676"/>
    </source>
</evidence>
<evidence type="ECO:0000256" key="4">
    <source>
        <dbReference type="ARBA" id="ARBA00022692"/>
    </source>
</evidence>
<evidence type="ECO:0000256" key="1">
    <source>
        <dbReference type="ARBA" id="ARBA00004477"/>
    </source>
</evidence>
<dbReference type="GO" id="GO:0000026">
    <property type="term" value="F:alpha-1,2-mannosyltransferase activity"/>
    <property type="evidence" value="ECO:0007669"/>
    <property type="project" value="TreeGrafter"/>
</dbReference>
<dbReference type="GO" id="GO:0005789">
    <property type="term" value="C:endoplasmic reticulum membrane"/>
    <property type="evidence" value="ECO:0007669"/>
    <property type="project" value="UniProtKB-SubCell"/>
</dbReference>
<gene>
    <name evidence="9" type="ORF">C9374_012629</name>
</gene>
<evidence type="ECO:0000256" key="6">
    <source>
        <dbReference type="ARBA" id="ARBA00022989"/>
    </source>
</evidence>
<feature type="transmembrane region" description="Helical" evidence="8">
    <location>
        <begin position="383"/>
        <end position="400"/>
    </location>
</feature>
<keyword evidence="10" id="KW-1185">Reference proteome</keyword>
<proteinExistence type="inferred from homology"/>
<feature type="transmembrane region" description="Helical" evidence="8">
    <location>
        <begin position="21"/>
        <end position="43"/>
    </location>
</feature>
<protein>
    <recommendedName>
        <fullName evidence="8">Mannosyltransferase</fullName>
        <ecNumber evidence="8">2.4.1.-</ecNumber>
    </recommendedName>
</protein>
<dbReference type="RefSeq" id="XP_044554271.1">
    <property type="nucleotide sequence ID" value="XM_044688417.1"/>
</dbReference>
<accession>A0AA88KQI4</accession>
<feature type="transmembrane region" description="Helical" evidence="8">
    <location>
        <begin position="360"/>
        <end position="377"/>
    </location>
</feature>
<dbReference type="GeneID" id="68105083"/>
<dbReference type="Pfam" id="PF03901">
    <property type="entry name" value="Glyco_transf_22"/>
    <property type="match status" value="1"/>
</dbReference>
<evidence type="ECO:0000256" key="5">
    <source>
        <dbReference type="ARBA" id="ARBA00022824"/>
    </source>
</evidence>
<keyword evidence="3" id="KW-0808">Transferase</keyword>
<feature type="transmembrane region" description="Helical" evidence="8">
    <location>
        <begin position="326"/>
        <end position="348"/>
    </location>
</feature>
<feature type="transmembrane region" description="Helical" evidence="8">
    <location>
        <begin position="239"/>
        <end position="261"/>
    </location>
</feature>
<dbReference type="PANTHER" id="PTHR22760">
    <property type="entry name" value="GLYCOSYLTRANSFERASE"/>
    <property type="match status" value="1"/>
</dbReference>
<dbReference type="AlphaFoldDB" id="A0AA88KQI4"/>
<keyword evidence="6 8" id="KW-1133">Transmembrane helix</keyword>
<evidence type="ECO:0000256" key="3">
    <source>
        <dbReference type="ARBA" id="ARBA00022679"/>
    </source>
</evidence>
<comment type="similarity">
    <text evidence="8">Belongs to the glycosyltransferase 22 family.</text>
</comment>
<reference evidence="9 10" key="1">
    <citation type="journal article" date="2018" name="BMC Genomics">
        <title>The genome of Naegleria lovaniensis, the basis for a comparative approach to unravel pathogenicity factors of the human pathogenic amoeba N. fowleri.</title>
        <authorList>
            <person name="Liechti N."/>
            <person name="Schurch N."/>
            <person name="Bruggmann R."/>
            <person name="Wittwer M."/>
        </authorList>
    </citation>
    <scope>NUCLEOTIDE SEQUENCE [LARGE SCALE GENOMIC DNA]</scope>
    <source>
        <strain evidence="9 10">ATCC 30569</strain>
    </source>
</reference>
<evidence type="ECO:0000256" key="7">
    <source>
        <dbReference type="ARBA" id="ARBA00023136"/>
    </source>
</evidence>
<dbReference type="GO" id="GO:0006506">
    <property type="term" value="P:GPI anchor biosynthetic process"/>
    <property type="evidence" value="ECO:0007669"/>
    <property type="project" value="TreeGrafter"/>
</dbReference>
<keyword evidence="5 8" id="KW-0256">Endoplasmic reticulum</keyword>
<keyword evidence="4 8" id="KW-0812">Transmembrane</keyword>
<dbReference type="InterPro" id="IPR005599">
    <property type="entry name" value="GPI_mannosylTrfase"/>
</dbReference>
<dbReference type="PANTHER" id="PTHR22760:SF4">
    <property type="entry name" value="GPI MANNOSYLTRANSFERASE 3"/>
    <property type="match status" value="1"/>
</dbReference>
<evidence type="ECO:0000256" key="8">
    <source>
        <dbReference type="RuleBase" id="RU363075"/>
    </source>
</evidence>
<evidence type="ECO:0000313" key="10">
    <source>
        <dbReference type="Proteomes" id="UP000816034"/>
    </source>
</evidence>
<sequence length="586" mass="69989">MFQRSSTRTSDTPSTRSAPSWFLLLSSLILFRLLSSLFTTTYFSADEYYQGIEIAHSLHFPQHPHIIPWEWQSEHALRGYLHPMILSVGYYLMDYIPQKINHESLLFNNLFNHLKGMEKDEEMQQHQMIWMGFLAWWLPRMVQAVLTAISDYFLYLICVKYFENWKIGIWCLIIACTNWFHIYCGVRTFSNTMEMNVTLIAIYYFPYSLISKNQKEHEISSSTTERETTLNRIDNRWNLWIFFAGMGCVIRPTNAIVYIPLFLYQLYCEKHRLRYFTSLFAYIIFWIAVSVRIDSLMYGRLTIVILNFLEFNIVKNLAHLYGTQPWHWYFTQGFPVILLSYFPFYIWINYFNKEIRAKYFKLNLVILFPIVLYSFQTHKEFRFIYPILPLCFISIAEYCYQKLHEQKNRVSVFNMMLVFAICIQTVAVIYLGRVHQNGPHQVMDYLRMEYYKEKAKYMNVSGADHNPFSVHLLMPCHHTPGYAFLHHHLFSPSNGIQLYHLDCSPFDGNNTQADQFYRDPVNFTINQSKTIQSADYVVMYDTMSKTLKPVLENEFSLTKQAFHMHNFMLHDSRMGQHMDIWKKNQR</sequence>
<feature type="transmembrane region" description="Helical" evidence="8">
    <location>
        <begin position="273"/>
        <end position="291"/>
    </location>
</feature>
<dbReference type="EC" id="2.4.1.-" evidence="8"/>
<comment type="caution">
    <text evidence="9">The sequence shown here is derived from an EMBL/GenBank/DDBJ whole genome shotgun (WGS) entry which is preliminary data.</text>
</comment>
<keyword evidence="2 8" id="KW-0328">Glycosyltransferase</keyword>
<dbReference type="Proteomes" id="UP000816034">
    <property type="component" value="Unassembled WGS sequence"/>
</dbReference>
<organism evidence="9 10">
    <name type="scientific">Naegleria lovaniensis</name>
    <name type="common">Amoeba</name>
    <dbReference type="NCBI Taxonomy" id="51637"/>
    <lineage>
        <taxon>Eukaryota</taxon>
        <taxon>Discoba</taxon>
        <taxon>Heterolobosea</taxon>
        <taxon>Tetramitia</taxon>
        <taxon>Eutetramitia</taxon>
        <taxon>Vahlkampfiidae</taxon>
        <taxon>Naegleria</taxon>
    </lineage>
</organism>
<keyword evidence="7 8" id="KW-0472">Membrane</keyword>
<feature type="transmembrane region" description="Helical" evidence="8">
    <location>
        <begin position="133"/>
        <end position="155"/>
    </location>
</feature>
<feature type="transmembrane region" description="Helical" evidence="8">
    <location>
        <begin position="167"/>
        <end position="186"/>
    </location>
</feature>
<feature type="transmembrane region" description="Helical" evidence="8">
    <location>
        <begin position="412"/>
        <end position="432"/>
    </location>
</feature>
<evidence type="ECO:0000313" key="9">
    <source>
        <dbReference type="EMBL" id="KAG2392377.1"/>
    </source>
</evidence>